<dbReference type="InterPro" id="IPR036568">
    <property type="entry name" value="GGCT-like_sf"/>
</dbReference>
<name>Q65ZK1_CAEEL</name>
<dbReference type="KEGG" id="cel:CELE_F42A10.9"/>
<evidence type="ECO:0000313" key="6">
    <source>
        <dbReference type="Proteomes" id="UP000001940"/>
    </source>
</evidence>
<reference evidence="5 6" key="1">
    <citation type="journal article" date="1998" name="Science">
        <title>Genome sequence of the nematode C. elegans: a platform for investigating biology.</title>
        <authorList>
            <consortium name="The C. elegans sequencing consortium"/>
            <person name="Sulson J.E."/>
            <person name="Waterston R."/>
        </authorList>
    </citation>
    <scope>NUCLEOTIDE SEQUENCE [LARGE SCALE GENOMIC DNA]</scope>
    <source>
        <strain evidence="5 6">Bristol N2</strain>
    </source>
</reference>
<evidence type="ECO:0000256" key="1">
    <source>
        <dbReference type="ARBA" id="ARBA00008861"/>
    </source>
</evidence>
<dbReference type="GO" id="GO:0005829">
    <property type="term" value="C:cytosol"/>
    <property type="evidence" value="ECO:0000318"/>
    <property type="project" value="GO_Central"/>
</dbReference>
<accession>Q65ZK1</accession>
<evidence type="ECO:0007829" key="8">
    <source>
        <dbReference type="PeptideAtlas" id="Q65ZK1"/>
    </source>
</evidence>
<dbReference type="FunCoup" id="Q65ZK1">
    <property type="interactions" value="312"/>
</dbReference>
<dbReference type="OMA" id="NEKLECW"/>
<feature type="active site" description="Proton acceptor" evidence="2">
    <location>
        <position position="84"/>
    </location>
</feature>
<dbReference type="InParanoid" id="Q65ZK1"/>
<dbReference type="Proteomes" id="UP000001940">
    <property type="component" value="Chromosome III"/>
</dbReference>
<dbReference type="OrthoDB" id="113620at2759"/>
<dbReference type="eggNOG" id="KOG4450">
    <property type="taxonomic scope" value="Eukaryota"/>
</dbReference>
<dbReference type="InterPro" id="IPR009288">
    <property type="entry name" value="AIG2-like_dom"/>
</dbReference>
<dbReference type="InterPro" id="IPR039126">
    <property type="entry name" value="GGACT"/>
</dbReference>
<evidence type="ECO:0000313" key="7">
    <source>
        <dbReference type="WormBase" id="F42A10.9"/>
    </source>
</evidence>
<sequence length="156" mass="17717">MGEKFKVFVYGTLKTGEPNYKVLSETDGEYRFISSGTTVEKFPLVVGTKYNIPFLLDDAGNGNNIEGEMYEVCEKKLKVLDELEAYPTLYDRKKVEIKLPSGTTETAFIYLLKSWRPDLLSTSSEMMTNYSSLGAHGRPYVDSENLTNENEMYEAM</sequence>
<evidence type="ECO:0000256" key="3">
    <source>
        <dbReference type="RuleBase" id="RU367036"/>
    </source>
</evidence>
<keyword evidence="6" id="KW-1185">Reference proteome</keyword>
<dbReference type="PANTHER" id="PTHR12510">
    <property type="entry name" value="TROPONIN C-AKIN-1 PROTEIN"/>
    <property type="match status" value="1"/>
</dbReference>
<evidence type="ECO:0000313" key="5">
    <source>
        <dbReference type="EMBL" id="CCD65319.1"/>
    </source>
</evidence>
<dbReference type="CTD" id="259512"/>
<comment type="similarity">
    <text evidence="1 3">Belongs to the gamma-glutamylcyclotransferase family.</text>
</comment>
<dbReference type="Gene3D" id="3.10.490.10">
    <property type="entry name" value="Gamma-glutamyl cyclotransferase-like"/>
    <property type="match status" value="1"/>
</dbReference>
<dbReference type="FunFam" id="3.10.490.10:FF:000038">
    <property type="entry name" value="Uncharacterized protein"/>
    <property type="match status" value="1"/>
</dbReference>
<evidence type="ECO:0000259" key="4">
    <source>
        <dbReference type="Pfam" id="PF06094"/>
    </source>
</evidence>
<dbReference type="PaxDb" id="6239-F42A10.9"/>
<dbReference type="STRING" id="6239.F42A10.9.1"/>
<dbReference type="AGR" id="WB:WBGene00023489"/>
<protein>
    <recommendedName>
        <fullName evidence="3">Gamma-glutamylcyclotransferase family protein</fullName>
    </recommendedName>
</protein>
<dbReference type="HOGENOM" id="CLU_083466_1_0_1"/>
<organism evidence="5 6">
    <name type="scientific">Caenorhabditis elegans</name>
    <dbReference type="NCBI Taxonomy" id="6239"/>
    <lineage>
        <taxon>Eukaryota</taxon>
        <taxon>Metazoa</taxon>
        <taxon>Ecdysozoa</taxon>
        <taxon>Nematoda</taxon>
        <taxon>Chromadorea</taxon>
        <taxon>Rhabditida</taxon>
        <taxon>Rhabditina</taxon>
        <taxon>Rhabditomorpha</taxon>
        <taxon>Rhabditoidea</taxon>
        <taxon>Rhabditidae</taxon>
        <taxon>Peloderinae</taxon>
        <taxon>Caenorhabditis</taxon>
    </lineage>
</organism>
<dbReference type="PANTHER" id="PTHR12510:SF4">
    <property type="entry name" value="GAMMA-GLUTAMYLAMINECYCLOTRANSFERASE"/>
    <property type="match status" value="1"/>
</dbReference>
<dbReference type="Bgee" id="WBGene00023489">
    <property type="expression patterns" value="Expressed in larva and 3 other cell types or tissues"/>
</dbReference>
<dbReference type="PhylomeDB" id="Q65ZK1"/>
<dbReference type="SUPFAM" id="SSF110857">
    <property type="entry name" value="Gamma-glutamyl cyclotransferase-like"/>
    <property type="match status" value="1"/>
</dbReference>
<dbReference type="PeptideAtlas" id="Q65ZK1"/>
<dbReference type="SMR" id="Q65ZK1"/>
<dbReference type="EMBL" id="BX284603">
    <property type="protein sequence ID" value="CCD65319.1"/>
    <property type="molecule type" value="Genomic_DNA"/>
</dbReference>
<dbReference type="InterPro" id="IPR013024">
    <property type="entry name" value="GGCT-like"/>
</dbReference>
<feature type="domain" description="Gamma-glutamylcyclotransferase AIG2-like" evidence="4">
    <location>
        <begin position="7"/>
        <end position="114"/>
    </location>
</feature>
<dbReference type="WormBase" id="F42A10.9">
    <property type="protein sequence ID" value="CE37234"/>
    <property type="gene ID" value="WBGene00023489"/>
</dbReference>
<dbReference type="UCSC" id="F42A10.9">
    <property type="organism name" value="c. elegans"/>
</dbReference>
<dbReference type="GO" id="GO:0061929">
    <property type="term" value="F:gamma-glutamylaminecyclotransferase activity"/>
    <property type="evidence" value="ECO:0007669"/>
    <property type="project" value="InterPro"/>
</dbReference>
<dbReference type="GeneID" id="259512"/>
<dbReference type="Pfam" id="PF06094">
    <property type="entry name" value="GGACT"/>
    <property type="match status" value="1"/>
</dbReference>
<keyword evidence="8" id="KW-1267">Proteomics identification</keyword>
<dbReference type="RefSeq" id="NP_001022574.1">
    <property type="nucleotide sequence ID" value="NM_001027403.4"/>
</dbReference>
<evidence type="ECO:0000256" key="2">
    <source>
        <dbReference type="PIRSR" id="PIRSR639126-1"/>
    </source>
</evidence>
<gene>
    <name evidence="5" type="ORF">CELE_F42A10.9</name>
    <name evidence="5 7" type="ORF">F42A10.9</name>
</gene>
<dbReference type="CDD" id="cd06661">
    <property type="entry name" value="GGCT_like"/>
    <property type="match status" value="1"/>
</dbReference>
<dbReference type="AlphaFoldDB" id="Q65ZK1"/>
<proteinExistence type="evidence at protein level"/>